<evidence type="ECO:0000313" key="3">
    <source>
        <dbReference type="Proteomes" id="UP000635245"/>
    </source>
</evidence>
<keyword evidence="3" id="KW-1185">Reference proteome</keyword>
<evidence type="ECO:0000313" key="2">
    <source>
        <dbReference type="EMBL" id="MBK1787434.1"/>
    </source>
</evidence>
<accession>A0A934V785</accession>
<dbReference type="EMBL" id="JAENJH010000006">
    <property type="protein sequence ID" value="MBK1787434.1"/>
    <property type="molecule type" value="Genomic_DNA"/>
</dbReference>
<proteinExistence type="predicted"/>
<gene>
    <name evidence="2" type="ORF">JHE00_24180</name>
</gene>
<dbReference type="Proteomes" id="UP000635245">
    <property type="component" value="Unassembled WGS sequence"/>
</dbReference>
<keyword evidence="1" id="KW-1133">Transmembrane helix</keyword>
<evidence type="ECO:0000256" key="1">
    <source>
        <dbReference type="SAM" id="Phobius"/>
    </source>
</evidence>
<reference evidence="2" key="1">
    <citation type="submission" date="2020-12" db="EMBL/GenBank/DDBJ databases">
        <title>Prauserella sp. ASG 168, a novel actinomycete isolated from cave rock.</title>
        <authorList>
            <person name="Suriyachadkun C."/>
        </authorList>
    </citation>
    <scope>NUCLEOTIDE SEQUENCE</scope>
    <source>
        <strain evidence="2">ASG 168</strain>
    </source>
</reference>
<sequence length="339" mass="36003">MTKIDEFNLVREHGPAAHKLSDDVLAGARAELMNELSAAPALDQAPARRGPRMKFRVVAAAAAALVVGLVVGVSQLGGTGTEQAGPGSPSPIRLVEATEPTLPPELRPIPDGLQLIGYSAEPGWIGRGYGPVSPESDDRVNVQTSWNGHNPQNMGVDFEETSYNGQPAYVAQIESTEGEGAGDTYRTAYLSWESAPGVWTVVTGDGRFASEDAVRTLADSLVASRDHVKLTIGVAPEGWVPVSFKDGVTSYEDPDFSDREITVSLRDGLDENFAEGSEVPVADSGEATVNGKPADVLELENGAWMLQAQLPDDRAFLVQASDDFSRDQVVELAEGVYAP</sequence>
<protein>
    <submittedName>
        <fullName evidence="2">Uncharacterized protein</fullName>
    </submittedName>
</protein>
<name>A0A934V785_9PSEU</name>
<feature type="transmembrane region" description="Helical" evidence="1">
    <location>
        <begin position="57"/>
        <end position="77"/>
    </location>
</feature>
<dbReference type="RefSeq" id="WP_200322028.1">
    <property type="nucleotide sequence ID" value="NZ_JAENJH010000006.1"/>
</dbReference>
<comment type="caution">
    <text evidence="2">The sequence shown here is derived from an EMBL/GenBank/DDBJ whole genome shotgun (WGS) entry which is preliminary data.</text>
</comment>
<keyword evidence="1" id="KW-0472">Membrane</keyword>
<keyword evidence="1" id="KW-0812">Transmembrane</keyword>
<organism evidence="2 3">
    <name type="scientific">Prauserella cavernicola</name>
    <dbReference type="NCBI Taxonomy" id="2800127"/>
    <lineage>
        <taxon>Bacteria</taxon>
        <taxon>Bacillati</taxon>
        <taxon>Actinomycetota</taxon>
        <taxon>Actinomycetes</taxon>
        <taxon>Pseudonocardiales</taxon>
        <taxon>Pseudonocardiaceae</taxon>
        <taxon>Prauserella</taxon>
    </lineage>
</organism>
<dbReference type="AlphaFoldDB" id="A0A934V785"/>